<keyword evidence="5 8" id="KW-0808">Transferase</keyword>
<sequence length="394" mass="44894">MGKIDILSIAKEAQIHKQKDSTVVDATIGMFYDDEKKLIINDVKEAYYNIDLFETFKYGATDGGNLFVNNAIDWVLSNKKEMIQSKYKLTGLATPGGSGALSVIFNSYGHVNDKVLVSNLRWRYEYFTSAAKKLIHEHNMFLGDAFDLASFEKELAYLCRIQETVIVVINDPCQNPTGYQLSESEWKKIVSILNKFNNNHIILVYDLAYFDYDPRGYEEARRTFEYFMSLAPHTEVLISFSASKSFAMYGVRLGGLIGLHHNESQYNYFEKNAYEDALGKWSTAPSVGVNIFNQLVNKKDSYLVTLNRLTNTLKVRGDIFIKEAKEANLAIYPYRGGFFVLVKSEKPVLDFEKLKEQGIYLIPMDEGLRIALCGITTDEVYGLAKRIKTIINKM</sequence>
<dbReference type="SUPFAM" id="SSF53383">
    <property type="entry name" value="PLP-dependent transferases"/>
    <property type="match status" value="1"/>
</dbReference>
<dbReference type="CDD" id="cd00609">
    <property type="entry name" value="AAT_like"/>
    <property type="match status" value="1"/>
</dbReference>
<accession>A0A449BKK8</accession>
<comment type="subunit">
    <text evidence="3">Homodimer.</text>
</comment>
<dbReference type="GO" id="GO:0042802">
    <property type="term" value="F:identical protein binding"/>
    <property type="evidence" value="ECO:0007669"/>
    <property type="project" value="TreeGrafter"/>
</dbReference>
<keyword evidence="6" id="KW-0663">Pyridoxal phosphate</keyword>
<dbReference type="PANTHER" id="PTHR11879:SF22">
    <property type="entry name" value="ASPARTATE AMINOTRANSFERASE, MITOCHONDRIAL"/>
    <property type="match status" value="1"/>
</dbReference>
<comment type="similarity">
    <text evidence="2">Belongs to the class-I pyridoxal-phosphate-dependent aminotransferase family.</text>
</comment>
<dbReference type="InterPro" id="IPR015422">
    <property type="entry name" value="PyrdxlP-dep_Trfase_small"/>
</dbReference>
<dbReference type="STRING" id="1408416.GCA_000702765_01208"/>
<dbReference type="KEGG" id="ahk:NCTC10172_01062"/>
<keyword evidence="9" id="KW-1185">Reference proteome</keyword>
<comment type="cofactor">
    <cofactor evidence="1">
        <name>pyridoxal 5'-phosphate</name>
        <dbReference type="ChEBI" id="CHEBI:597326"/>
    </cofactor>
</comment>
<dbReference type="Pfam" id="PF00155">
    <property type="entry name" value="Aminotran_1_2"/>
    <property type="match status" value="1"/>
</dbReference>
<evidence type="ECO:0000313" key="8">
    <source>
        <dbReference type="EMBL" id="VEU83015.1"/>
    </source>
</evidence>
<evidence type="ECO:0000256" key="3">
    <source>
        <dbReference type="ARBA" id="ARBA00011738"/>
    </source>
</evidence>
<gene>
    <name evidence="8" type="primary">tyrB</name>
    <name evidence="8" type="ORF">NCTC10172_01062</name>
</gene>
<reference evidence="8 9" key="1">
    <citation type="submission" date="2019-01" db="EMBL/GenBank/DDBJ databases">
        <authorList>
            <consortium name="Pathogen Informatics"/>
        </authorList>
    </citation>
    <scope>NUCLEOTIDE SEQUENCE [LARGE SCALE GENOMIC DNA]</scope>
    <source>
        <strain evidence="8 9">NCTC10172</strain>
    </source>
</reference>
<dbReference type="Proteomes" id="UP000290909">
    <property type="component" value="Chromosome"/>
</dbReference>
<dbReference type="Gene3D" id="3.40.640.10">
    <property type="entry name" value="Type I PLP-dependent aspartate aminotransferase-like (Major domain)"/>
    <property type="match status" value="1"/>
</dbReference>
<dbReference type="EMBL" id="LR215050">
    <property type="protein sequence ID" value="VEU83015.1"/>
    <property type="molecule type" value="Genomic_DNA"/>
</dbReference>
<dbReference type="PANTHER" id="PTHR11879">
    <property type="entry name" value="ASPARTATE AMINOTRANSFERASE"/>
    <property type="match status" value="1"/>
</dbReference>
<dbReference type="GO" id="GO:0030170">
    <property type="term" value="F:pyridoxal phosphate binding"/>
    <property type="evidence" value="ECO:0007669"/>
    <property type="project" value="InterPro"/>
</dbReference>
<name>A0A449BKK8_9MOLU</name>
<proteinExistence type="inferred from homology"/>
<evidence type="ECO:0000256" key="4">
    <source>
        <dbReference type="ARBA" id="ARBA00022576"/>
    </source>
</evidence>
<feature type="domain" description="Aminotransferase class I/classII large" evidence="7">
    <location>
        <begin position="27"/>
        <end position="387"/>
    </location>
</feature>
<dbReference type="Gene3D" id="3.90.1150.10">
    <property type="entry name" value="Aspartate Aminotransferase, domain 1"/>
    <property type="match status" value="1"/>
</dbReference>
<dbReference type="RefSeq" id="WP_035369895.1">
    <property type="nucleotide sequence ID" value="NZ_LR215050.1"/>
</dbReference>
<dbReference type="GO" id="GO:0006520">
    <property type="term" value="P:amino acid metabolic process"/>
    <property type="evidence" value="ECO:0007669"/>
    <property type="project" value="InterPro"/>
</dbReference>
<organism evidence="8 9">
    <name type="scientific">Acholeplasma hippikon</name>
    <dbReference type="NCBI Taxonomy" id="264636"/>
    <lineage>
        <taxon>Bacteria</taxon>
        <taxon>Bacillati</taxon>
        <taxon>Mycoplasmatota</taxon>
        <taxon>Mollicutes</taxon>
        <taxon>Acholeplasmatales</taxon>
        <taxon>Acholeplasmataceae</taxon>
        <taxon>Acholeplasma</taxon>
    </lineage>
</organism>
<protein>
    <submittedName>
        <fullName evidence="8">Aromatic-amino-acid aminotransferase</fullName>
        <ecNumber evidence="8">2.6.1.57</ecNumber>
    </submittedName>
</protein>
<evidence type="ECO:0000313" key="9">
    <source>
        <dbReference type="Proteomes" id="UP000290909"/>
    </source>
</evidence>
<keyword evidence="4 8" id="KW-0032">Aminotransferase</keyword>
<dbReference type="EC" id="2.6.1.57" evidence="8"/>
<evidence type="ECO:0000256" key="2">
    <source>
        <dbReference type="ARBA" id="ARBA00007441"/>
    </source>
</evidence>
<dbReference type="AlphaFoldDB" id="A0A449BKK8"/>
<dbReference type="InterPro" id="IPR015421">
    <property type="entry name" value="PyrdxlP-dep_Trfase_major"/>
</dbReference>
<dbReference type="GO" id="GO:0008483">
    <property type="term" value="F:transaminase activity"/>
    <property type="evidence" value="ECO:0007669"/>
    <property type="project" value="UniProtKB-KW"/>
</dbReference>
<dbReference type="InterPro" id="IPR015424">
    <property type="entry name" value="PyrdxlP-dep_Trfase"/>
</dbReference>
<evidence type="ECO:0000256" key="6">
    <source>
        <dbReference type="ARBA" id="ARBA00022898"/>
    </source>
</evidence>
<evidence type="ECO:0000259" key="7">
    <source>
        <dbReference type="Pfam" id="PF00155"/>
    </source>
</evidence>
<dbReference type="InterPro" id="IPR004839">
    <property type="entry name" value="Aminotransferase_I/II_large"/>
</dbReference>
<evidence type="ECO:0000256" key="1">
    <source>
        <dbReference type="ARBA" id="ARBA00001933"/>
    </source>
</evidence>
<dbReference type="InterPro" id="IPR000796">
    <property type="entry name" value="Asp_trans"/>
</dbReference>
<evidence type="ECO:0000256" key="5">
    <source>
        <dbReference type="ARBA" id="ARBA00022679"/>
    </source>
</evidence>